<keyword evidence="2" id="KW-0479">Metal-binding</keyword>
<dbReference type="InterPro" id="IPR013087">
    <property type="entry name" value="Znf_C2H2_type"/>
</dbReference>
<dbReference type="GO" id="GO:0008270">
    <property type="term" value="F:zinc ion binding"/>
    <property type="evidence" value="ECO:0007669"/>
    <property type="project" value="UniProtKB-KW"/>
</dbReference>
<dbReference type="FunFam" id="3.30.160.60:FF:001049">
    <property type="entry name" value="zinc finger protein 319"/>
    <property type="match status" value="1"/>
</dbReference>
<evidence type="ECO:0000256" key="3">
    <source>
        <dbReference type="ARBA" id="ARBA00022737"/>
    </source>
</evidence>
<keyword evidence="4 7" id="KW-0863">Zinc-finger</keyword>
<evidence type="ECO:0000256" key="8">
    <source>
        <dbReference type="SAM" id="MobiDB-lite"/>
    </source>
</evidence>
<dbReference type="GeneTree" id="ENSGT01150000286953"/>
<evidence type="ECO:0000256" key="7">
    <source>
        <dbReference type="PROSITE-ProRule" id="PRU00042"/>
    </source>
</evidence>
<keyword evidence="11" id="KW-1185">Reference proteome</keyword>
<dbReference type="GO" id="GO:0005634">
    <property type="term" value="C:nucleus"/>
    <property type="evidence" value="ECO:0007669"/>
    <property type="project" value="UniProtKB-SubCell"/>
</dbReference>
<protein>
    <recommendedName>
        <fullName evidence="9">C2H2-type domain-containing protein</fullName>
    </recommendedName>
</protein>
<evidence type="ECO:0000259" key="9">
    <source>
        <dbReference type="PROSITE" id="PS50157"/>
    </source>
</evidence>
<dbReference type="GO" id="GO:0003700">
    <property type="term" value="F:DNA-binding transcription factor activity"/>
    <property type="evidence" value="ECO:0007669"/>
    <property type="project" value="TreeGrafter"/>
</dbReference>
<dbReference type="GO" id="GO:0006357">
    <property type="term" value="P:regulation of transcription by RNA polymerase II"/>
    <property type="evidence" value="ECO:0007669"/>
    <property type="project" value="TreeGrafter"/>
</dbReference>
<organism evidence="10 11">
    <name type="scientific">Podarcis muralis</name>
    <name type="common">Wall lizard</name>
    <name type="synonym">Lacerta muralis</name>
    <dbReference type="NCBI Taxonomy" id="64176"/>
    <lineage>
        <taxon>Eukaryota</taxon>
        <taxon>Metazoa</taxon>
        <taxon>Chordata</taxon>
        <taxon>Craniata</taxon>
        <taxon>Vertebrata</taxon>
        <taxon>Euteleostomi</taxon>
        <taxon>Lepidosauria</taxon>
        <taxon>Squamata</taxon>
        <taxon>Bifurcata</taxon>
        <taxon>Unidentata</taxon>
        <taxon>Episquamata</taxon>
        <taxon>Laterata</taxon>
        <taxon>Lacertibaenia</taxon>
        <taxon>Lacertidae</taxon>
        <taxon>Podarcis</taxon>
    </lineage>
</organism>
<reference evidence="10" key="3">
    <citation type="submission" date="2025-09" db="UniProtKB">
        <authorList>
            <consortium name="Ensembl"/>
        </authorList>
    </citation>
    <scope>IDENTIFICATION</scope>
</reference>
<feature type="domain" description="C2H2-type" evidence="9">
    <location>
        <begin position="157"/>
        <end position="184"/>
    </location>
</feature>
<evidence type="ECO:0000256" key="5">
    <source>
        <dbReference type="ARBA" id="ARBA00022833"/>
    </source>
</evidence>
<dbReference type="InterPro" id="IPR036236">
    <property type="entry name" value="Znf_C2H2_sf"/>
</dbReference>
<dbReference type="PROSITE" id="PS00028">
    <property type="entry name" value="ZINC_FINGER_C2H2_1"/>
    <property type="match status" value="2"/>
</dbReference>
<keyword evidence="3" id="KW-0677">Repeat</keyword>
<dbReference type="Proteomes" id="UP000472272">
    <property type="component" value="Chromosome 13"/>
</dbReference>
<reference evidence="10" key="2">
    <citation type="submission" date="2025-08" db="UniProtKB">
        <authorList>
            <consortium name="Ensembl"/>
        </authorList>
    </citation>
    <scope>IDENTIFICATION</scope>
</reference>
<evidence type="ECO:0000313" key="10">
    <source>
        <dbReference type="Ensembl" id="ENSPMRP00000020650.1"/>
    </source>
</evidence>
<dbReference type="AlphaFoldDB" id="A0A670J8W3"/>
<evidence type="ECO:0000256" key="1">
    <source>
        <dbReference type="ARBA" id="ARBA00004123"/>
    </source>
</evidence>
<dbReference type="FunFam" id="3.30.160.60:FF:000557">
    <property type="entry name" value="zinc finger and SCAN domain-containing protein 29"/>
    <property type="match status" value="1"/>
</dbReference>
<accession>A0A670J8W3</accession>
<feature type="domain" description="C2H2-type" evidence="9">
    <location>
        <begin position="132"/>
        <end position="156"/>
    </location>
</feature>
<feature type="domain" description="C2H2-type" evidence="9">
    <location>
        <begin position="104"/>
        <end position="131"/>
    </location>
</feature>
<dbReference type="Ensembl" id="ENSPMRT00000021930.1">
    <property type="protein sequence ID" value="ENSPMRP00000020650.1"/>
    <property type="gene ID" value="ENSPMRG00000013415.1"/>
</dbReference>
<dbReference type="GO" id="GO:0000978">
    <property type="term" value="F:RNA polymerase II cis-regulatory region sequence-specific DNA binding"/>
    <property type="evidence" value="ECO:0007669"/>
    <property type="project" value="TreeGrafter"/>
</dbReference>
<comment type="subcellular location">
    <subcellularLocation>
        <location evidence="1">Nucleus</location>
    </subcellularLocation>
</comment>
<feature type="compositionally biased region" description="Low complexity" evidence="8">
    <location>
        <begin position="186"/>
        <end position="200"/>
    </location>
</feature>
<evidence type="ECO:0000256" key="4">
    <source>
        <dbReference type="ARBA" id="ARBA00022771"/>
    </source>
</evidence>
<dbReference type="Gene3D" id="3.30.160.60">
    <property type="entry name" value="Classic Zinc Finger"/>
    <property type="match status" value="3"/>
</dbReference>
<evidence type="ECO:0000256" key="2">
    <source>
        <dbReference type="ARBA" id="ARBA00022723"/>
    </source>
</evidence>
<dbReference type="SUPFAM" id="SSF57667">
    <property type="entry name" value="beta-beta-alpha zinc fingers"/>
    <property type="match status" value="2"/>
</dbReference>
<dbReference type="FunFam" id="3.30.160.60:FF:000145">
    <property type="entry name" value="Zinc finger protein 574"/>
    <property type="match status" value="1"/>
</dbReference>
<dbReference type="PANTHER" id="PTHR24390">
    <property type="entry name" value="ZINC FINGER PROTEIN"/>
    <property type="match status" value="1"/>
</dbReference>
<dbReference type="PROSITE" id="PS50157">
    <property type="entry name" value="ZINC_FINGER_C2H2_2"/>
    <property type="match status" value="3"/>
</dbReference>
<keyword evidence="5" id="KW-0862">Zinc</keyword>
<reference evidence="10 11" key="1">
    <citation type="journal article" date="2019" name="Proc. Natl. Acad. Sci. U.S.A.">
        <title>Regulatory changes in pterin and carotenoid genes underlie balanced color polymorphisms in the wall lizard.</title>
        <authorList>
            <person name="Andrade P."/>
            <person name="Pinho C."/>
            <person name="Perez I de Lanuza G."/>
            <person name="Afonso S."/>
            <person name="Brejcha J."/>
            <person name="Rubin C.J."/>
            <person name="Wallerman O."/>
            <person name="Pereira P."/>
            <person name="Sabatino S.J."/>
            <person name="Bellati A."/>
            <person name="Pellitteri-Rosa D."/>
            <person name="Bosakova Z."/>
            <person name="Bunikis I."/>
            <person name="Carretero M.A."/>
            <person name="Feiner N."/>
            <person name="Marsik P."/>
            <person name="Pauperio F."/>
            <person name="Salvi D."/>
            <person name="Soler L."/>
            <person name="While G.M."/>
            <person name="Uller T."/>
            <person name="Font E."/>
            <person name="Andersson L."/>
            <person name="Carneiro M."/>
        </authorList>
    </citation>
    <scope>NUCLEOTIDE SEQUENCE</scope>
</reference>
<proteinExistence type="predicted"/>
<evidence type="ECO:0000313" key="11">
    <source>
        <dbReference type="Proteomes" id="UP000472272"/>
    </source>
</evidence>
<sequence length="200" mass="21950">MSHGLEMSGSVLKSISEGIIVSLTYNRHSAGVDSPMEIQLVRVKEEATPGLPPVCPLCQEELPSLTGPKGQAPQCQGCKSLLVEPRGWLPGNQEALSFLAERPYSCSFCPKRFKRASDRRDHERVHTGERPYGCGICGKRFTQSSEHLRVHTGERPFGCAVCGKRFTQSSALATHRRLHTGEKPFESSSPRFLSLSPSDG</sequence>
<dbReference type="PANTHER" id="PTHR24390:SF237">
    <property type="entry name" value="FI23536P1-RELATED"/>
    <property type="match status" value="1"/>
</dbReference>
<dbReference type="SMART" id="SM00355">
    <property type="entry name" value="ZnF_C2H2"/>
    <property type="match status" value="3"/>
</dbReference>
<keyword evidence="6" id="KW-0539">Nucleus</keyword>
<evidence type="ECO:0000256" key="6">
    <source>
        <dbReference type="ARBA" id="ARBA00023242"/>
    </source>
</evidence>
<feature type="region of interest" description="Disordered" evidence="8">
    <location>
        <begin position="178"/>
        <end position="200"/>
    </location>
</feature>
<dbReference type="Pfam" id="PF00096">
    <property type="entry name" value="zf-C2H2"/>
    <property type="match status" value="2"/>
</dbReference>
<name>A0A670J8W3_PODMU</name>